<feature type="region of interest" description="Disordered" evidence="1">
    <location>
        <begin position="174"/>
        <end position="211"/>
    </location>
</feature>
<dbReference type="EMBL" id="LGRX02016636">
    <property type="protein sequence ID" value="KAK3261824.1"/>
    <property type="molecule type" value="Genomic_DNA"/>
</dbReference>
<keyword evidence="3" id="KW-1185">Reference proteome</keyword>
<dbReference type="Proteomes" id="UP001190700">
    <property type="component" value="Unassembled WGS sequence"/>
</dbReference>
<protein>
    <submittedName>
        <fullName evidence="2">Uncharacterized protein</fullName>
    </submittedName>
</protein>
<reference evidence="2 3" key="1">
    <citation type="journal article" date="2015" name="Genome Biol. Evol.">
        <title>Comparative Genomics of a Bacterivorous Green Alga Reveals Evolutionary Causalities and Consequences of Phago-Mixotrophic Mode of Nutrition.</title>
        <authorList>
            <person name="Burns J.A."/>
            <person name="Paasch A."/>
            <person name="Narechania A."/>
            <person name="Kim E."/>
        </authorList>
    </citation>
    <scope>NUCLEOTIDE SEQUENCE [LARGE SCALE GENOMIC DNA]</scope>
    <source>
        <strain evidence="2 3">PLY_AMNH</strain>
    </source>
</reference>
<gene>
    <name evidence="2" type="ORF">CYMTET_29287</name>
</gene>
<evidence type="ECO:0000313" key="2">
    <source>
        <dbReference type="EMBL" id="KAK3261824.1"/>
    </source>
</evidence>
<evidence type="ECO:0000256" key="1">
    <source>
        <dbReference type="SAM" id="MobiDB-lite"/>
    </source>
</evidence>
<feature type="region of interest" description="Disordered" evidence="1">
    <location>
        <begin position="61"/>
        <end position="82"/>
    </location>
</feature>
<dbReference type="AlphaFoldDB" id="A0AAE0FLC1"/>
<evidence type="ECO:0000313" key="3">
    <source>
        <dbReference type="Proteomes" id="UP001190700"/>
    </source>
</evidence>
<organism evidence="2 3">
    <name type="scientific">Cymbomonas tetramitiformis</name>
    <dbReference type="NCBI Taxonomy" id="36881"/>
    <lineage>
        <taxon>Eukaryota</taxon>
        <taxon>Viridiplantae</taxon>
        <taxon>Chlorophyta</taxon>
        <taxon>Pyramimonadophyceae</taxon>
        <taxon>Pyramimonadales</taxon>
        <taxon>Pyramimonadaceae</taxon>
        <taxon>Cymbomonas</taxon>
    </lineage>
</organism>
<sequence length="211" mass="22890">MVVHTERLVKNTWNSFLGEATTRRMIFVADSKESKDENENTGELTEDGNLASLRKSSFRPYLGSTSKENHSSSKRAFTRSLPSISTMPTANRTWAGKYRTTKSMYGTQVDSRKPSSSAFAFSGSARSLPGIGDNVNKEVFYSNNHAAINKCKGSPGPIYNVSSSAIKVSAKKKSPSWGFGASTRFASGRRGHLPDLSKADPSSPGPGAYDY</sequence>
<proteinExistence type="predicted"/>
<name>A0AAE0FLC1_9CHLO</name>
<accession>A0AAE0FLC1</accession>
<comment type="caution">
    <text evidence="2">The sequence shown here is derived from an EMBL/GenBank/DDBJ whole genome shotgun (WGS) entry which is preliminary data.</text>
</comment>